<protein>
    <recommendedName>
        <fullName evidence="5">Secreted protein</fullName>
    </recommendedName>
</protein>
<accession>A0A5N6E6K0</accession>
<keyword evidence="1" id="KW-0472">Membrane</keyword>
<dbReference type="AlphaFoldDB" id="A0A5N6E6K0"/>
<dbReference type="Proteomes" id="UP000326799">
    <property type="component" value="Unassembled WGS sequence"/>
</dbReference>
<reference evidence="3 4" key="1">
    <citation type="submission" date="2019-04" db="EMBL/GenBank/DDBJ databases">
        <title>Fungal friends and foes A comparative genomics study of 23 Aspergillus species from section Flavi.</title>
        <authorList>
            <consortium name="DOE Joint Genome Institute"/>
            <person name="Kjaerbolling I."/>
            <person name="Vesth T.C."/>
            <person name="Frisvad J.C."/>
            <person name="Nybo J.L."/>
            <person name="Theobald S."/>
            <person name="Kildgaard S."/>
            <person name="Petersen T.I."/>
            <person name="Kuo A."/>
            <person name="Sato A."/>
            <person name="Lyhne E.K."/>
            <person name="Kogle M.E."/>
            <person name="Wiebenga A."/>
            <person name="Kun R.S."/>
            <person name="Lubbers R.J."/>
            <person name="Makela M.R."/>
            <person name="Barry K."/>
            <person name="Chovatia M."/>
            <person name="Clum A."/>
            <person name="Daum C."/>
            <person name="Haridas S."/>
            <person name="He G."/>
            <person name="LaButti K."/>
            <person name="Lipzen A."/>
            <person name="Mondo S."/>
            <person name="Pangilinan J."/>
            <person name="Riley R."/>
            <person name="Salamov A."/>
            <person name="Simmons B.A."/>
            <person name="Magnuson J.K."/>
            <person name="Henrissat B."/>
            <person name="Mortensen U.H."/>
            <person name="Larsen T.O."/>
            <person name="De vries R.P."/>
            <person name="Grigoriev I.V."/>
            <person name="Machida M."/>
            <person name="Baker S.E."/>
            <person name="Andersen M.R."/>
        </authorList>
    </citation>
    <scope>NUCLEOTIDE SEQUENCE [LARGE SCALE GENOMIC DNA]</scope>
    <source>
        <strain evidence="3 4">CBS 126849</strain>
    </source>
</reference>
<dbReference type="EMBL" id="ML733781">
    <property type="protein sequence ID" value="KAB8212929.1"/>
    <property type="molecule type" value="Genomic_DNA"/>
</dbReference>
<feature type="signal peptide" evidence="2">
    <location>
        <begin position="1"/>
        <end position="18"/>
    </location>
</feature>
<keyword evidence="1" id="KW-1133">Transmembrane helix</keyword>
<evidence type="ECO:0000256" key="1">
    <source>
        <dbReference type="SAM" id="Phobius"/>
    </source>
</evidence>
<name>A0A5N6E6K0_9EURO</name>
<evidence type="ECO:0000313" key="3">
    <source>
        <dbReference type="EMBL" id="KAB8212929.1"/>
    </source>
</evidence>
<feature type="transmembrane region" description="Helical" evidence="1">
    <location>
        <begin position="6"/>
        <end position="32"/>
    </location>
</feature>
<evidence type="ECO:0008006" key="5">
    <source>
        <dbReference type="Google" id="ProtNLM"/>
    </source>
</evidence>
<keyword evidence="4" id="KW-1185">Reference proteome</keyword>
<sequence length="83" mass="9685">MVMTQVLSLMISISCPISVICPSISFLCSFFVPLESFDEKYYNHGRYYPASHRGLHPFPVDEREKDRQWETLSSFHYKTADCT</sequence>
<proteinExistence type="predicted"/>
<gene>
    <name evidence="3" type="ORF">BDV33DRAFT_95923</name>
</gene>
<evidence type="ECO:0000313" key="4">
    <source>
        <dbReference type="Proteomes" id="UP000326799"/>
    </source>
</evidence>
<feature type="chain" id="PRO_5024889450" description="Secreted protein" evidence="2">
    <location>
        <begin position="19"/>
        <end position="83"/>
    </location>
</feature>
<organism evidence="3 4">
    <name type="scientific">Aspergillus novoparasiticus</name>
    <dbReference type="NCBI Taxonomy" id="986946"/>
    <lineage>
        <taxon>Eukaryota</taxon>
        <taxon>Fungi</taxon>
        <taxon>Dikarya</taxon>
        <taxon>Ascomycota</taxon>
        <taxon>Pezizomycotina</taxon>
        <taxon>Eurotiomycetes</taxon>
        <taxon>Eurotiomycetidae</taxon>
        <taxon>Eurotiales</taxon>
        <taxon>Aspergillaceae</taxon>
        <taxon>Aspergillus</taxon>
        <taxon>Aspergillus subgen. Circumdati</taxon>
    </lineage>
</organism>
<keyword evidence="1" id="KW-0812">Transmembrane</keyword>
<evidence type="ECO:0000256" key="2">
    <source>
        <dbReference type="SAM" id="SignalP"/>
    </source>
</evidence>
<keyword evidence="2" id="KW-0732">Signal</keyword>